<dbReference type="Proteomes" id="UP000018050">
    <property type="component" value="Unassembled WGS sequence"/>
</dbReference>
<keyword evidence="3" id="KW-0235">DNA replication</keyword>
<accession>U6G874</accession>
<dbReference type="VEuPathDB" id="ToxoDB:EAH_00017630"/>
<feature type="compositionally biased region" description="Low complexity" evidence="6">
    <location>
        <begin position="72"/>
        <end position="89"/>
    </location>
</feature>
<evidence type="ECO:0000256" key="3">
    <source>
        <dbReference type="ARBA" id="ARBA00022705"/>
    </source>
</evidence>
<dbReference type="GO" id="GO:0003911">
    <property type="term" value="F:DNA ligase (NAD+) activity"/>
    <property type="evidence" value="ECO:0007669"/>
    <property type="project" value="UniProtKB-EC"/>
</dbReference>
<dbReference type="OMA" id="WAFALKF"/>
<dbReference type="EMBL" id="HG670374">
    <property type="protein sequence ID" value="CDI76385.1"/>
    <property type="molecule type" value="Genomic_DNA"/>
</dbReference>
<evidence type="ECO:0000256" key="6">
    <source>
        <dbReference type="SAM" id="MobiDB-lite"/>
    </source>
</evidence>
<evidence type="ECO:0000256" key="5">
    <source>
        <dbReference type="ARBA" id="ARBA00034005"/>
    </source>
</evidence>
<evidence type="ECO:0000256" key="2">
    <source>
        <dbReference type="ARBA" id="ARBA00022598"/>
    </source>
</evidence>
<dbReference type="Gene3D" id="1.10.150.20">
    <property type="entry name" value="5' to 3' exonuclease, C-terminal subdomain"/>
    <property type="match status" value="1"/>
</dbReference>
<dbReference type="Pfam" id="PF03120">
    <property type="entry name" value="OB_DNA_ligase"/>
    <property type="match status" value="1"/>
</dbReference>
<dbReference type="RefSeq" id="XP_013253062.1">
    <property type="nucleotide sequence ID" value="XM_013397608.1"/>
</dbReference>
<feature type="domain" description="NAD-dependent DNA ligase N-terminal" evidence="7">
    <location>
        <begin position="122"/>
        <end position="857"/>
    </location>
</feature>
<dbReference type="Gene3D" id="3.30.1490.70">
    <property type="match status" value="1"/>
</dbReference>
<evidence type="ECO:0000313" key="8">
    <source>
        <dbReference type="EMBL" id="CDI76385.1"/>
    </source>
</evidence>
<name>U6G874_EIMAC</name>
<dbReference type="InterPro" id="IPR013839">
    <property type="entry name" value="DNAligase_adenylation"/>
</dbReference>
<feature type="region of interest" description="Disordered" evidence="6">
    <location>
        <begin position="966"/>
        <end position="998"/>
    </location>
</feature>
<keyword evidence="4" id="KW-0520">NAD</keyword>
<evidence type="ECO:0000256" key="4">
    <source>
        <dbReference type="ARBA" id="ARBA00023027"/>
    </source>
</evidence>
<keyword evidence="9" id="KW-1185">Reference proteome</keyword>
<organism evidence="8 9">
    <name type="scientific">Eimeria acervulina</name>
    <name type="common">Coccidian parasite</name>
    <dbReference type="NCBI Taxonomy" id="5801"/>
    <lineage>
        <taxon>Eukaryota</taxon>
        <taxon>Sar</taxon>
        <taxon>Alveolata</taxon>
        <taxon>Apicomplexa</taxon>
        <taxon>Conoidasida</taxon>
        <taxon>Coccidia</taxon>
        <taxon>Eucoccidiorida</taxon>
        <taxon>Eimeriorina</taxon>
        <taxon>Eimeriidae</taxon>
        <taxon>Eimeria</taxon>
    </lineage>
</organism>
<dbReference type="InterPro" id="IPR013840">
    <property type="entry name" value="DNAligase_N"/>
</dbReference>
<dbReference type="InterPro" id="IPR004150">
    <property type="entry name" value="NAD_DNA_ligase_OB"/>
</dbReference>
<feature type="region of interest" description="Disordered" evidence="6">
    <location>
        <begin position="1019"/>
        <end position="1055"/>
    </location>
</feature>
<feature type="region of interest" description="Disordered" evidence="6">
    <location>
        <begin position="233"/>
        <end position="258"/>
    </location>
</feature>
<dbReference type="GeneID" id="25269833"/>
<dbReference type="Gene3D" id="1.10.287.610">
    <property type="entry name" value="Helix hairpin bin"/>
    <property type="match status" value="1"/>
</dbReference>
<dbReference type="AlphaFoldDB" id="U6G874"/>
<dbReference type="GO" id="GO:0006260">
    <property type="term" value="P:DNA replication"/>
    <property type="evidence" value="ECO:0007669"/>
    <property type="project" value="UniProtKB-KW"/>
</dbReference>
<feature type="compositionally biased region" description="Polar residues" evidence="6">
    <location>
        <begin position="973"/>
        <end position="992"/>
    </location>
</feature>
<dbReference type="Gene3D" id="2.40.50.140">
    <property type="entry name" value="Nucleic acid-binding proteins"/>
    <property type="match status" value="1"/>
</dbReference>
<dbReference type="SUPFAM" id="SSF50249">
    <property type="entry name" value="Nucleic acid-binding proteins"/>
    <property type="match status" value="1"/>
</dbReference>
<evidence type="ECO:0000256" key="1">
    <source>
        <dbReference type="ARBA" id="ARBA00012722"/>
    </source>
</evidence>
<dbReference type="InterPro" id="IPR010994">
    <property type="entry name" value="RuvA_2-like"/>
</dbReference>
<evidence type="ECO:0000259" key="7">
    <source>
        <dbReference type="SMART" id="SM00532"/>
    </source>
</evidence>
<evidence type="ECO:0000313" key="9">
    <source>
        <dbReference type="Proteomes" id="UP000018050"/>
    </source>
</evidence>
<dbReference type="Pfam" id="PF01653">
    <property type="entry name" value="DNA_ligase_aden"/>
    <property type="match status" value="2"/>
</dbReference>
<dbReference type="SMART" id="SM00532">
    <property type="entry name" value="LIGANc"/>
    <property type="match status" value="1"/>
</dbReference>
<reference evidence="8" key="2">
    <citation type="submission" date="2013-10" db="EMBL/GenBank/DDBJ databases">
        <authorList>
            <person name="Aslett M."/>
        </authorList>
    </citation>
    <scope>NUCLEOTIDE SEQUENCE</scope>
    <source>
        <strain evidence="8">Houghton</strain>
    </source>
</reference>
<reference evidence="8" key="1">
    <citation type="submission" date="2013-10" db="EMBL/GenBank/DDBJ databases">
        <title>Genomic analysis of the causative agents of coccidiosis in chickens.</title>
        <authorList>
            <person name="Reid A.J."/>
            <person name="Blake D."/>
            <person name="Billington K."/>
            <person name="Browne H."/>
            <person name="Dunn M."/>
            <person name="Hung S."/>
            <person name="Kawahara F."/>
            <person name="Miranda-Saavedra D."/>
            <person name="Mourier T."/>
            <person name="Nagra H."/>
            <person name="Otto T.D."/>
            <person name="Rawlings N."/>
            <person name="Sanchez A."/>
            <person name="Sanders M."/>
            <person name="Subramaniam C."/>
            <person name="Tay Y."/>
            <person name="Dear P."/>
            <person name="Doerig C."/>
            <person name="Gruber A."/>
            <person name="Parkinson J."/>
            <person name="Shirley M."/>
            <person name="Wan K.L."/>
            <person name="Berriman M."/>
            <person name="Tomley F."/>
            <person name="Pain A."/>
        </authorList>
    </citation>
    <scope>NUCLEOTIDE SEQUENCE</scope>
    <source>
        <strain evidence="8">Houghton</strain>
    </source>
</reference>
<dbReference type="InterPro" id="IPR012340">
    <property type="entry name" value="NA-bd_OB-fold"/>
</dbReference>
<dbReference type="OrthoDB" id="446168at2759"/>
<feature type="region of interest" description="Disordered" evidence="6">
    <location>
        <begin position="70"/>
        <end position="89"/>
    </location>
</feature>
<gene>
    <name evidence="8" type="ORF">EAH_00017630</name>
</gene>
<dbReference type="SUPFAM" id="SSF56091">
    <property type="entry name" value="DNA ligase/mRNA capping enzyme, catalytic domain"/>
    <property type="match status" value="4"/>
</dbReference>
<dbReference type="EC" id="6.5.1.2" evidence="1"/>
<dbReference type="GO" id="GO:0006281">
    <property type="term" value="P:DNA repair"/>
    <property type="evidence" value="ECO:0007669"/>
    <property type="project" value="InterPro"/>
</dbReference>
<feature type="region of interest" description="Disordered" evidence="6">
    <location>
        <begin position="310"/>
        <end position="333"/>
    </location>
</feature>
<keyword evidence="2 8" id="KW-0436">Ligase</keyword>
<dbReference type="SUPFAM" id="SSF47781">
    <property type="entry name" value="RuvA domain 2-like"/>
    <property type="match status" value="1"/>
</dbReference>
<feature type="region of interest" description="Disordered" evidence="6">
    <location>
        <begin position="773"/>
        <end position="825"/>
    </location>
</feature>
<dbReference type="Gene3D" id="3.30.470.30">
    <property type="entry name" value="DNA ligase/mRNA capping enzyme"/>
    <property type="match status" value="1"/>
</dbReference>
<feature type="compositionally biased region" description="Low complexity" evidence="6">
    <location>
        <begin position="803"/>
        <end position="812"/>
    </location>
</feature>
<sequence>MRLLASGPLRSIAAAATTSRQLRLIAAHQQQQPHLQPHQQLWHHEIAAMLPSSLAHRFCRLGWQQPKRLLGSSSSRNTSKISTESSSENLCARRPLRSAAKGYTQGLEAATGETGATDAAAAAAAAHASLCSRLTNLSRAYYSGEEPLASDEEFDALWLQLKRLEQKHPQLRRPDSPLQRIGAGLVAGAAPQPAAAAAACEHISPVLSLESVHSPAEANSLFRKLDRFVIKALQPGPKTSTGRRRRREDTTQADAAAAAAAGAAAARVSGESDSTPAAMETSADAFAAALLMEPKIDGQSVSLTYELIGGSTSSSSNSGSSSNADSSSSDSNRSRVVARYRLVRALTRGDGRQGEDITAKALQLGRRGSLPLEIEVSPAAAVASAAAAAAARATATEATEGAAAGTAASRVLDGFIASPQRLEVRGEAFVSLSSLLRLNRDRKAKALKPFASSRHAVVGLLRRLEIAGEEDGDAVRFCAYGLVGAPCRAVSVHPMSRKEESRTIRVTAGAAAAAAAAAVGAAAAGVSTQLELLQRLQQWGFDVPLPHTLLVNSYQEALRAFQEQSRAHAVYVSQLQGILRGGSAEAAANAAAGAARAAAPCAAAVAGAPSRGDATAGAAAAVGAVAAKGPRGCRHPVPLEDIPCDGVVYKLNVLHLQQQLGSTSRAPRWAFALKFAAAASTTTVLGVEWTVGSSGVCTPVALLQPVLLGGVSLSRASLHSPQELRRKDVRVGDRVYVQLKGESVPQIAGVDRQARTRETAPVSLPTCCPSCGRTLMERPMPTDKKTRNPKHQRSAPGTTEGDASATPAAAATCGRESAEQQQEQQQTPFQGVLWCPGGWACGAQRLQRLLRFFSREGVAVSGLGPRALEVLIARGCLGAPSDAFYLEEQDRQRVAAGELGLADWPGWGPQARDALFQEIEQVRTKGVLLQQLLFALGVPGMGKKAAAAVAQQAKTLSGFLAILDSLRGPPNQTPRKAQEQGNPINTNPQGQAQRIHEPSHTAAQYVKTATNHAEIKNNAEPQPVDEPQGGTVTHEGLSVPQEGTGGPPEGMGVAPGLDTDWVGGIEPALLEELRTFAQDGRNRQQLLQVAKALPVHPVAGAGGGGEASNLA</sequence>
<comment type="catalytic activity">
    <reaction evidence="5">
        <text>NAD(+) + (deoxyribonucleotide)n-3'-hydroxyl + 5'-phospho-(deoxyribonucleotide)m = (deoxyribonucleotide)n+m + AMP + beta-nicotinamide D-nucleotide.</text>
        <dbReference type="EC" id="6.5.1.2"/>
    </reaction>
</comment>
<protein>
    <recommendedName>
        <fullName evidence="1">DNA ligase (NAD(+))</fullName>
        <ecNumber evidence="1">6.5.1.2</ecNumber>
    </recommendedName>
</protein>
<proteinExistence type="predicted"/>